<evidence type="ECO:0000313" key="6">
    <source>
        <dbReference type="EMBL" id="SDC85406.1"/>
    </source>
</evidence>
<organism evidence="6 7">
    <name type="scientific">Prauserella marina</name>
    <dbReference type="NCBI Taxonomy" id="530584"/>
    <lineage>
        <taxon>Bacteria</taxon>
        <taxon>Bacillati</taxon>
        <taxon>Actinomycetota</taxon>
        <taxon>Actinomycetes</taxon>
        <taxon>Pseudonocardiales</taxon>
        <taxon>Pseudonocardiaceae</taxon>
        <taxon>Prauserella</taxon>
    </lineage>
</organism>
<feature type="region of interest" description="Disordered" evidence="5">
    <location>
        <begin position="157"/>
        <end position="182"/>
    </location>
</feature>
<protein>
    <submittedName>
        <fullName evidence="6">EspG family protein</fullName>
    </submittedName>
</protein>
<dbReference type="STRING" id="530584.SAMN05421630_104146"/>
<dbReference type="AlphaFoldDB" id="A0A222VWQ9"/>
<dbReference type="Proteomes" id="UP000199494">
    <property type="component" value="Unassembled WGS sequence"/>
</dbReference>
<feature type="compositionally biased region" description="Low complexity" evidence="5">
    <location>
        <begin position="162"/>
        <end position="173"/>
    </location>
</feature>
<dbReference type="Pfam" id="PF14011">
    <property type="entry name" value="ESX-1_EspG"/>
    <property type="match status" value="1"/>
</dbReference>
<sequence>MPERLTPLDLDFLWEAVGAGELPYPLRPRSHGETMEERAVLRRKVLAELAQRDLVDGDGRPEPFVEDWFGVLTAPEMSIDSVQVAAPEAEPQLSVAAALGTLGVLIVQDQQGASVEKIVADGLAGAIVGLLPPSPRGKEKSITVPLEQLLSGPGVDFLQRRAPSAGGTSAASPWDGGGELRAGADEDRKALARLHAQPRLRGGQLGVNARGRSGGRVRMPVLSWFDTETGRYFTQATQCRDGRDWITIAPADTATLRHRLSEMLAGALDSTAAPL</sequence>
<accession>A0A222VWQ9</accession>
<keyword evidence="3" id="KW-0963">Cytoplasm</keyword>
<reference evidence="6 7" key="1">
    <citation type="submission" date="2016-10" db="EMBL/GenBank/DDBJ databases">
        <authorList>
            <person name="de Groot N.N."/>
        </authorList>
    </citation>
    <scope>NUCLEOTIDE SEQUENCE [LARGE SCALE GENOMIC DNA]</scope>
    <source>
        <strain evidence="6 7">CGMCC 4.5506</strain>
    </source>
</reference>
<dbReference type="KEGG" id="pmad:BAY61_28960"/>
<dbReference type="OrthoDB" id="3676008at2"/>
<evidence type="ECO:0000313" key="7">
    <source>
        <dbReference type="Proteomes" id="UP000199494"/>
    </source>
</evidence>
<dbReference type="InterPro" id="IPR025734">
    <property type="entry name" value="EspG"/>
</dbReference>
<evidence type="ECO:0000256" key="2">
    <source>
        <dbReference type="ARBA" id="ARBA00006411"/>
    </source>
</evidence>
<proteinExistence type="inferred from homology"/>
<name>A0A222VWQ9_9PSEU</name>
<comment type="subcellular location">
    <subcellularLocation>
        <location evidence="1">Cytoplasm</location>
    </subcellularLocation>
</comment>
<evidence type="ECO:0000256" key="5">
    <source>
        <dbReference type="SAM" id="MobiDB-lite"/>
    </source>
</evidence>
<evidence type="ECO:0000256" key="1">
    <source>
        <dbReference type="ARBA" id="ARBA00004496"/>
    </source>
</evidence>
<gene>
    <name evidence="6" type="ORF">SAMN05421630_104146</name>
</gene>
<keyword evidence="4" id="KW-0143">Chaperone</keyword>
<dbReference type="RefSeq" id="WP_091802940.1">
    <property type="nucleotide sequence ID" value="NZ_CP016353.1"/>
</dbReference>
<evidence type="ECO:0000256" key="3">
    <source>
        <dbReference type="ARBA" id="ARBA00022490"/>
    </source>
</evidence>
<dbReference type="EMBL" id="FMZE01000004">
    <property type="protein sequence ID" value="SDC85406.1"/>
    <property type="molecule type" value="Genomic_DNA"/>
</dbReference>
<keyword evidence="7" id="KW-1185">Reference proteome</keyword>
<comment type="similarity">
    <text evidence="2">Belongs to the EspG family.</text>
</comment>
<evidence type="ECO:0000256" key="4">
    <source>
        <dbReference type="ARBA" id="ARBA00023186"/>
    </source>
</evidence>